<dbReference type="InterPro" id="IPR003607">
    <property type="entry name" value="HD/PDEase_dom"/>
</dbReference>
<reference evidence="2 3" key="1">
    <citation type="submission" date="2018-01" db="EMBL/GenBank/DDBJ databases">
        <title>Complete genome sequences of the type strains of Marinobacter flavimaris and Marinobacter maroccanus.</title>
        <authorList>
            <person name="Palau M."/>
            <person name="Boujida N."/>
            <person name="Manresa A."/>
            <person name="Minana-Galbis D."/>
        </authorList>
    </citation>
    <scope>NUCLEOTIDE SEQUENCE [LARGE SCALE GENOMIC DNA]</scope>
    <source>
        <strain evidence="2 3">N4</strain>
    </source>
</reference>
<dbReference type="Pfam" id="PF11871">
    <property type="entry name" value="DUF3391"/>
    <property type="match status" value="1"/>
</dbReference>
<evidence type="ECO:0000313" key="3">
    <source>
        <dbReference type="Proteomes" id="UP000239917"/>
    </source>
</evidence>
<keyword evidence="2" id="KW-0378">Hydrolase</keyword>
<dbReference type="Proteomes" id="UP000239917">
    <property type="component" value="Unassembled WGS sequence"/>
</dbReference>
<dbReference type="PROSITE" id="PS51832">
    <property type="entry name" value="HD_GYP"/>
    <property type="match status" value="1"/>
</dbReference>
<name>A0A2S5Z8G1_9GAMM</name>
<dbReference type="AlphaFoldDB" id="A0A2S5Z8G1"/>
<dbReference type="GO" id="GO:0008081">
    <property type="term" value="F:phosphoric diester hydrolase activity"/>
    <property type="evidence" value="ECO:0007669"/>
    <property type="project" value="UniProtKB-ARBA"/>
</dbReference>
<dbReference type="SUPFAM" id="SSF109604">
    <property type="entry name" value="HD-domain/PDEase-like"/>
    <property type="match status" value="1"/>
</dbReference>
<accession>A0A2S5Z8G1</accession>
<dbReference type="InterPro" id="IPR037522">
    <property type="entry name" value="HD_GYP_dom"/>
</dbReference>
<comment type="caution">
    <text evidence="2">The sequence shown here is derived from an EMBL/GenBank/DDBJ whole genome shotgun (WGS) entry which is preliminary data.</text>
</comment>
<dbReference type="Gene3D" id="1.10.3210.10">
    <property type="entry name" value="Hypothetical protein af1432"/>
    <property type="match status" value="1"/>
</dbReference>
<feature type="domain" description="HD-GYP" evidence="1">
    <location>
        <begin position="163"/>
        <end position="359"/>
    </location>
</feature>
<protein>
    <submittedName>
        <fullName evidence="2">Phosphohydrolase</fullName>
    </submittedName>
</protein>
<evidence type="ECO:0000313" key="2">
    <source>
        <dbReference type="EMBL" id="PPI83689.1"/>
    </source>
</evidence>
<dbReference type="InterPro" id="IPR021812">
    <property type="entry name" value="DUF3391"/>
</dbReference>
<dbReference type="Pfam" id="PF13487">
    <property type="entry name" value="HD_5"/>
    <property type="match status" value="1"/>
</dbReference>
<evidence type="ECO:0000259" key="1">
    <source>
        <dbReference type="PROSITE" id="PS51832"/>
    </source>
</evidence>
<dbReference type="RefSeq" id="WP_104322284.1">
    <property type="nucleotide sequence ID" value="NZ_PSSX01000011.1"/>
</dbReference>
<dbReference type="EMBL" id="PSSX01000011">
    <property type="protein sequence ID" value="PPI83689.1"/>
    <property type="molecule type" value="Genomic_DNA"/>
</dbReference>
<sequence length="445" mass="49667">MSAPHQEIVESQIDVSELAIGMHVIRLDRPWEDTDFLIQGFVIRDQAEIDALRAQCDFVFIEGRIDGAPLPKHENGNGRKFSGLMGLFRRKQAPEPVQDTHKPVPPRKRVRYINKVDAGREMETAVIRFEEAQKTAKSIMSGLRVGRTLDLNNARTVVNHCVESVLRNENALLLLTKIKHQDEYTAEHCINVSILAAAFGKHLGLLEGEIRNLALCGLLHDVGKTRIPDEILNKPGALTPKEFDVMRHHTTHGRTILMGTSHSLNTAVDVAFSHHERMDGSGYPRGLNAQQIPYFAKIIGLVDTYDAITSNRVYDKGRASMQALEIIHKHRGTQFDEELADAFIQMIGVYPPGSIVEMVNGEVGIVVESRPEHKLKPSVLLVREADKSLMTPYRTVDLKVSPEDASGDIYRIAREVPDGTYDIVLQEFVDQGLIVTTPSRSPDAT</sequence>
<dbReference type="OrthoDB" id="9764808at2"/>
<keyword evidence="3" id="KW-1185">Reference proteome</keyword>
<dbReference type="SMART" id="SM00471">
    <property type="entry name" value="HDc"/>
    <property type="match status" value="1"/>
</dbReference>
<gene>
    <name evidence="2" type="ORF">KEHDKFFH_12810</name>
</gene>
<organism evidence="2 3">
    <name type="scientific">Marinobacter maroccanus</name>
    <dbReference type="NCBI Taxonomy" id="2055143"/>
    <lineage>
        <taxon>Bacteria</taxon>
        <taxon>Pseudomonadati</taxon>
        <taxon>Pseudomonadota</taxon>
        <taxon>Gammaproteobacteria</taxon>
        <taxon>Pseudomonadales</taxon>
        <taxon>Marinobacteraceae</taxon>
        <taxon>Marinobacter</taxon>
    </lineage>
</organism>
<dbReference type="PANTHER" id="PTHR43155">
    <property type="entry name" value="CYCLIC DI-GMP PHOSPHODIESTERASE PA4108-RELATED"/>
    <property type="match status" value="1"/>
</dbReference>
<dbReference type="CDD" id="cd00077">
    <property type="entry name" value="HDc"/>
    <property type="match status" value="1"/>
</dbReference>
<proteinExistence type="predicted"/>
<dbReference type="PANTHER" id="PTHR43155:SF2">
    <property type="entry name" value="CYCLIC DI-GMP PHOSPHODIESTERASE PA4108"/>
    <property type="match status" value="1"/>
</dbReference>